<comment type="caution">
    <text evidence="1">The sequence shown here is derived from an EMBL/GenBank/DDBJ whole genome shotgun (WGS) entry which is preliminary data.</text>
</comment>
<organism evidence="1 2">
    <name type="scientific">Natrinema versiforme JCM 10478</name>
    <dbReference type="NCBI Taxonomy" id="1227496"/>
    <lineage>
        <taxon>Archaea</taxon>
        <taxon>Methanobacteriati</taxon>
        <taxon>Methanobacteriota</taxon>
        <taxon>Stenosarchaea group</taxon>
        <taxon>Halobacteria</taxon>
        <taxon>Halobacteriales</taxon>
        <taxon>Natrialbaceae</taxon>
        <taxon>Natrinema</taxon>
    </lineage>
</organism>
<sequence length="103" mass="11372">MESPERVCGFVVHEFESALLAVPLRVTSDFEPETFPVPESVLVFEFGANRDFEPGTLSVFEGVLVVADVGSEDSSVFLVAPVPRWRRFVIEFPGVVLLVATEE</sequence>
<accession>L9Y8D8</accession>
<reference evidence="1 2" key="1">
    <citation type="journal article" date="2014" name="PLoS Genet.">
        <title>Phylogenetically driven sequencing of extremely halophilic archaea reveals strategies for static and dynamic osmo-response.</title>
        <authorList>
            <person name="Becker E.A."/>
            <person name="Seitzer P.M."/>
            <person name="Tritt A."/>
            <person name="Larsen D."/>
            <person name="Krusor M."/>
            <person name="Yao A.I."/>
            <person name="Wu D."/>
            <person name="Madern D."/>
            <person name="Eisen J.A."/>
            <person name="Darling A.E."/>
            <person name="Facciotti M.T."/>
        </authorList>
    </citation>
    <scope>NUCLEOTIDE SEQUENCE [LARGE SCALE GENOMIC DNA]</scope>
    <source>
        <strain evidence="1 2">JCM 10478</strain>
    </source>
</reference>
<gene>
    <name evidence="1" type="ORF">C489_02626</name>
</gene>
<keyword evidence="2" id="KW-1185">Reference proteome</keyword>
<evidence type="ECO:0000313" key="2">
    <source>
        <dbReference type="Proteomes" id="UP000011632"/>
    </source>
</evidence>
<evidence type="ECO:0000313" key="1">
    <source>
        <dbReference type="EMBL" id="ELY70335.1"/>
    </source>
</evidence>
<dbReference type="AlphaFoldDB" id="L9Y8D8"/>
<proteinExistence type="predicted"/>
<name>L9Y8D8_9EURY</name>
<dbReference type="Proteomes" id="UP000011632">
    <property type="component" value="Unassembled WGS sequence"/>
</dbReference>
<dbReference type="EMBL" id="AOID01000010">
    <property type="protein sequence ID" value="ELY70335.1"/>
    <property type="molecule type" value="Genomic_DNA"/>
</dbReference>
<protein>
    <submittedName>
        <fullName evidence="1">Uncharacterized protein</fullName>
    </submittedName>
</protein>